<keyword evidence="5" id="KW-0804">Transcription</keyword>
<evidence type="ECO:0000256" key="3">
    <source>
        <dbReference type="ARBA" id="ARBA00017307"/>
    </source>
</evidence>
<evidence type="ECO:0000256" key="8">
    <source>
        <dbReference type="SAM" id="SignalP"/>
    </source>
</evidence>
<evidence type="ECO:0000256" key="7">
    <source>
        <dbReference type="SAM" id="MobiDB-lite"/>
    </source>
</evidence>
<dbReference type="PANTHER" id="PTHR46469:SF1">
    <property type="entry name" value="TRANSCRIPTION INITIATION FACTOR TFIID SUBUNIT 8"/>
    <property type="match status" value="1"/>
</dbReference>
<gene>
    <name evidence="10" type="ORF">QR680_014891</name>
</gene>
<dbReference type="GO" id="GO:0005669">
    <property type="term" value="C:transcription factor TFIID complex"/>
    <property type="evidence" value="ECO:0007669"/>
    <property type="project" value="InterPro"/>
</dbReference>
<organism evidence="10 11">
    <name type="scientific">Steinernema hermaphroditum</name>
    <dbReference type="NCBI Taxonomy" id="289476"/>
    <lineage>
        <taxon>Eukaryota</taxon>
        <taxon>Metazoa</taxon>
        <taxon>Ecdysozoa</taxon>
        <taxon>Nematoda</taxon>
        <taxon>Chromadorea</taxon>
        <taxon>Rhabditida</taxon>
        <taxon>Tylenchina</taxon>
        <taxon>Panagrolaimomorpha</taxon>
        <taxon>Strongyloidoidea</taxon>
        <taxon>Steinernematidae</taxon>
        <taxon>Steinernema</taxon>
    </lineage>
</organism>
<dbReference type="GO" id="GO:0006367">
    <property type="term" value="P:transcription initiation at RNA polymerase II promoter"/>
    <property type="evidence" value="ECO:0007669"/>
    <property type="project" value="TreeGrafter"/>
</dbReference>
<evidence type="ECO:0000256" key="2">
    <source>
        <dbReference type="ARBA" id="ARBA00008767"/>
    </source>
</evidence>
<dbReference type="PANTHER" id="PTHR46469">
    <property type="entry name" value="TRANSCRIPTION INITIATION FACTOR TFIID SUBUNIT 8"/>
    <property type="match status" value="1"/>
</dbReference>
<evidence type="ECO:0000256" key="6">
    <source>
        <dbReference type="ARBA" id="ARBA00023242"/>
    </source>
</evidence>
<evidence type="ECO:0000256" key="5">
    <source>
        <dbReference type="ARBA" id="ARBA00023163"/>
    </source>
</evidence>
<protein>
    <recommendedName>
        <fullName evidence="3">Transcription initiation factor TFIID subunit 8</fullName>
    </recommendedName>
</protein>
<evidence type="ECO:0000256" key="4">
    <source>
        <dbReference type="ARBA" id="ARBA00023015"/>
    </source>
</evidence>
<dbReference type="AlphaFoldDB" id="A0AA39IC12"/>
<feature type="compositionally biased region" description="Acidic residues" evidence="7">
    <location>
        <begin position="551"/>
        <end position="565"/>
    </location>
</feature>
<accession>A0AA39IC12</accession>
<dbReference type="Gene3D" id="1.10.20.10">
    <property type="entry name" value="Histone, subunit A"/>
    <property type="match status" value="1"/>
</dbReference>
<proteinExistence type="inferred from homology"/>
<evidence type="ECO:0000313" key="11">
    <source>
        <dbReference type="Proteomes" id="UP001175271"/>
    </source>
</evidence>
<keyword evidence="6" id="KW-0539">Nucleus</keyword>
<evidence type="ECO:0000313" key="10">
    <source>
        <dbReference type="EMBL" id="KAK0420791.1"/>
    </source>
</evidence>
<sequence length="565" mass="62660">MKSLFVAAALLAVAFACTDLKDNVVKIANIGSGLNVEFEDVLAATYDSNHKPACASDDSSPSVETPGIIRLVSGKITVKKAMSLEQNSDVLATLQKDSFLIGKVCENGESKNFMVPSKDCHINLCAEAGHLGHADLCKLFETPGTHTLGDLKGDLKGFNGTVAIPPITGMIKNVLKGSWKAQFTLVQGGETLANVKVPANEEWIDVEAMKHLTVDDLFIASPEDEKEEEDVDYTPQVPGAQYDHVLRQAIAVICSHEGFTHIDADVFDFLFHSVVNDMTRTCASLKAFTEGAGRTVSTPHELMFAFAAVGTDVAELQGYFEHMKTTGHHIVIPPVHPDPTRDVNNNNLEGHEESAEAKKLREEKSIPDWMPPIPPIHTFRRTEASDLDRSLMELCAFQVEFSNPKEYDRWRRQQAQIHRDSQMSLVNYLLRTRASISLFREYEEEARKEVENEIASQEDPMDGDDLGAALSSLPVSFNTLLSARLPLSCRLLIPREDEYGGIHDALGADDPEPKFDMKMELQRKASAIWNAWREIPPKKPRLDVDEATPGTEEEVESEDDEMDMI</sequence>
<dbReference type="InterPro" id="IPR037818">
    <property type="entry name" value="TAF8"/>
</dbReference>
<evidence type="ECO:0000259" key="9">
    <source>
        <dbReference type="Pfam" id="PF10406"/>
    </source>
</evidence>
<comment type="similarity">
    <text evidence="2">Belongs to the TAF8 family.</text>
</comment>
<reference evidence="10" key="1">
    <citation type="submission" date="2023-06" db="EMBL/GenBank/DDBJ databases">
        <title>Genomic analysis of the entomopathogenic nematode Steinernema hermaphroditum.</title>
        <authorList>
            <person name="Schwarz E.M."/>
            <person name="Heppert J.K."/>
            <person name="Baniya A."/>
            <person name="Schwartz H.T."/>
            <person name="Tan C.-H."/>
            <person name="Antoshechkin I."/>
            <person name="Sternberg P.W."/>
            <person name="Goodrich-Blair H."/>
            <person name="Dillman A.R."/>
        </authorList>
    </citation>
    <scope>NUCLEOTIDE SEQUENCE</scope>
    <source>
        <strain evidence="10">PS9179</strain>
        <tissue evidence="10">Whole animal</tissue>
    </source>
</reference>
<dbReference type="Pfam" id="PF10406">
    <property type="entry name" value="TAF8_C"/>
    <property type="match status" value="1"/>
</dbReference>
<comment type="subcellular location">
    <subcellularLocation>
        <location evidence="1">Nucleus</location>
    </subcellularLocation>
</comment>
<keyword evidence="4" id="KW-0805">Transcription regulation</keyword>
<evidence type="ECO:0000256" key="1">
    <source>
        <dbReference type="ARBA" id="ARBA00004123"/>
    </source>
</evidence>
<keyword evidence="8" id="KW-0732">Signal</keyword>
<name>A0AA39IC12_9BILA</name>
<feature type="region of interest" description="Disordered" evidence="7">
    <location>
        <begin position="335"/>
        <end position="354"/>
    </location>
</feature>
<feature type="chain" id="PRO_5041447414" description="Transcription initiation factor TFIID subunit 8" evidence="8">
    <location>
        <begin position="17"/>
        <end position="565"/>
    </location>
</feature>
<dbReference type="EMBL" id="JAUCMV010000002">
    <property type="protein sequence ID" value="KAK0420791.1"/>
    <property type="molecule type" value="Genomic_DNA"/>
</dbReference>
<comment type="caution">
    <text evidence="10">The sequence shown here is derived from an EMBL/GenBank/DDBJ whole genome shotgun (WGS) entry which is preliminary data.</text>
</comment>
<dbReference type="InterPro" id="IPR009072">
    <property type="entry name" value="Histone-fold"/>
</dbReference>
<dbReference type="GO" id="GO:0046982">
    <property type="term" value="F:protein heterodimerization activity"/>
    <property type="evidence" value="ECO:0007669"/>
    <property type="project" value="InterPro"/>
</dbReference>
<feature type="signal peptide" evidence="8">
    <location>
        <begin position="1"/>
        <end position="16"/>
    </location>
</feature>
<keyword evidence="11" id="KW-1185">Reference proteome</keyword>
<dbReference type="InterPro" id="IPR019473">
    <property type="entry name" value="TFIID_su8_C"/>
</dbReference>
<feature type="domain" description="Transcription factor TFIID subunit 8 C-terminal" evidence="9">
    <location>
        <begin position="366"/>
        <end position="383"/>
    </location>
</feature>
<dbReference type="PROSITE" id="PS51257">
    <property type="entry name" value="PROKAR_LIPOPROTEIN"/>
    <property type="match status" value="1"/>
</dbReference>
<feature type="region of interest" description="Disordered" evidence="7">
    <location>
        <begin position="539"/>
        <end position="565"/>
    </location>
</feature>
<dbReference type="Proteomes" id="UP001175271">
    <property type="component" value="Unassembled WGS sequence"/>
</dbReference>